<proteinExistence type="predicted"/>
<feature type="domain" description="Tail specific protease" evidence="1">
    <location>
        <begin position="193"/>
        <end position="388"/>
    </location>
</feature>
<dbReference type="Gene3D" id="3.90.226.10">
    <property type="entry name" value="2-enoyl-CoA Hydratase, Chain A, domain 1"/>
    <property type="match status" value="1"/>
</dbReference>
<dbReference type="PANTHER" id="PTHR11261">
    <property type="entry name" value="INTERPHOTORECEPTOR RETINOID-BINDING PROTEIN"/>
    <property type="match status" value="1"/>
</dbReference>
<keyword evidence="2" id="KW-0378">Hydrolase</keyword>
<name>A0ABV6Z9X9_9HYPH</name>
<evidence type="ECO:0000313" key="3">
    <source>
        <dbReference type="Proteomes" id="UP001595190"/>
    </source>
</evidence>
<dbReference type="SUPFAM" id="SSF52096">
    <property type="entry name" value="ClpP/crotonase"/>
    <property type="match status" value="1"/>
</dbReference>
<dbReference type="GO" id="GO:0016787">
    <property type="term" value="F:hydrolase activity"/>
    <property type="evidence" value="ECO:0007669"/>
    <property type="project" value="UniProtKB-KW"/>
</dbReference>
<organism evidence="2 3">
    <name type="scientific">Labrys neptuniae</name>
    <dbReference type="NCBI Taxonomy" id="376174"/>
    <lineage>
        <taxon>Bacteria</taxon>
        <taxon>Pseudomonadati</taxon>
        <taxon>Pseudomonadota</taxon>
        <taxon>Alphaproteobacteria</taxon>
        <taxon>Hyphomicrobiales</taxon>
        <taxon>Xanthobacteraceae</taxon>
        <taxon>Labrys</taxon>
    </lineage>
</organism>
<comment type="caution">
    <text evidence="2">The sequence shown here is derived from an EMBL/GenBank/DDBJ whole genome shotgun (WGS) entry which is preliminary data.</text>
</comment>
<dbReference type="RefSeq" id="WP_394308895.1">
    <property type="nucleotide sequence ID" value="NZ_JBHGPK010000001.1"/>
</dbReference>
<dbReference type="EMBL" id="JBHGPK010000001">
    <property type="protein sequence ID" value="MFC2248924.1"/>
    <property type="molecule type" value="Genomic_DNA"/>
</dbReference>
<dbReference type="EC" id="3.4.-.-" evidence="2"/>
<dbReference type="InterPro" id="IPR005151">
    <property type="entry name" value="Tail-specific_protease"/>
</dbReference>
<dbReference type="PANTHER" id="PTHR11261:SF3">
    <property type="entry name" value="RETINOL-BINDING PROTEIN 3"/>
    <property type="match status" value="1"/>
</dbReference>
<protein>
    <submittedName>
        <fullName evidence="2">S41 family peptidase</fullName>
        <ecNumber evidence="2">3.4.-.-</ecNumber>
    </submittedName>
</protein>
<evidence type="ECO:0000313" key="2">
    <source>
        <dbReference type="EMBL" id="MFC2248924.1"/>
    </source>
</evidence>
<accession>A0ABV6Z9X9</accession>
<dbReference type="Pfam" id="PF03572">
    <property type="entry name" value="Peptidase_S41"/>
    <property type="match status" value="1"/>
</dbReference>
<reference evidence="2 3" key="1">
    <citation type="submission" date="2024-09" db="EMBL/GenBank/DDBJ databases">
        <title>Description of Labrys sedimenti sp. nov., isolated from a diclofenac-degrading enrichment culture, and genome-based reclassification of Labrys portucalensis as a later heterotypic synonym of Labrys neptuniae.</title>
        <authorList>
            <person name="Tancsics A."/>
            <person name="Csepanyi A."/>
        </authorList>
    </citation>
    <scope>NUCLEOTIDE SEQUENCE [LARGE SCALE GENOMIC DNA]</scope>
    <source>
        <strain evidence="2 3">LMG 23412</strain>
    </source>
</reference>
<dbReference type="InterPro" id="IPR029045">
    <property type="entry name" value="ClpP/crotonase-like_dom_sf"/>
</dbReference>
<dbReference type="Proteomes" id="UP001595190">
    <property type="component" value="Unassembled WGS sequence"/>
</dbReference>
<dbReference type="Gene3D" id="3.30.750.44">
    <property type="match status" value="1"/>
</dbReference>
<sequence length="425" mass="46247">MQRFEITAISCQKSVSAERVASSENAARFAGSSINNDTGVTDAFAFRPGRQPNQLVLTVDGVATQTQLTRTDALPAACSQAATADPIVNFDIFARTFAEQYPFFKQHHVDWDATTAAHREAIGPTTDDQTLFRHFREMLTPLEDAHVWIEAPALGQEFSGWRPPATTSEAVHQRALAIVEKRYLTGPLAWYCNRQLAFGMLPDGIGYLLIVSFENYDKNAETAAQTAALDAALDDIFGNASGLRGLVVDIRLNGGGTEMLGLQIAGRLTATSYPASSKIFRIDPADPTKFSEPQPIMVAPCPRPGFYGPMALLMGHESVSAAEAFAMSLQGRRHKPVFIGENTQGVFSDVLIRHLPNGWRFGVPNEIYLNENGQAYDIKGVPPDIPITLFTAADLEAERDPALQAAMHAVDEAGRSGRFPGLPNR</sequence>
<gene>
    <name evidence="2" type="ORF">ACETRX_04800</name>
</gene>
<evidence type="ECO:0000259" key="1">
    <source>
        <dbReference type="SMART" id="SM00245"/>
    </source>
</evidence>
<dbReference type="SMART" id="SM00245">
    <property type="entry name" value="TSPc"/>
    <property type="match status" value="1"/>
</dbReference>
<dbReference type="CDD" id="cd07563">
    <property type="entry name" value="Peptidase_S41_IRBP"/>
    <property type="match status" value="1"/>
</dbReference>